<comment type="caution">
    <text evidence="2">The sequence shown here is derived from an EMBL/GenBank/DDBJ whole genome shotgun (WGS) entry which is preliminary data.</text>
</comment>
<feature type="transmembrane region" description="Helical" evidence="1">
    <location>
        <begin position="7"/>
        <end position="25"/>
    </location>
</feature>
<reference evidence="3" key="1">
    <citation type="journal article" date="2016" name="Proc. Natl. Acad. Sci. U.S.A.">
        <title>Comparative genomics of biotechnologically important yeasts.</title>
        <authorList>
            <person name="Riley R."/>
            <person name="Haridas S."/>
            <person name="Wolfe K.H."/>
            <person name="Lopes M.R."/>
            <person name="Hittinger C.T."/>
            <person name="Goeker M."/>
            <person name="Salamov A.A."/>
            <person name="Wisecaver J.H."/>
            <person name="Long T.M."/>
            <person name="Calvey C.H."/>
            <person name="Aerts A.L."/>
            <person name="Barry K.W."/>
            <person name="Choi C."/>
            <person name="Clum A."/>
            <person name="Coughlan A.Y."/>
            <person name="Deshpande S."/>
            <person name="Douglass A.P."/>
            <person name="Hanson S.J."/>
            <person name="Klenk H.-P."/>
            <person name="LaButti K.M."/>
            <person name="Lapidus A."/>
            <person name="Lindquist E.A."/>
            <person name="Lipzen A.M."/>
            <person name="Meier-Kolthoff J.P."/>
            <person name="Ohm R.A."/>
            <person name="Otillar R.P."/>
            <person name="Pangilinan J.L."/>
            <person name="Peng Y."/>
            <person name="Rokas A."/>
            <person name="Rosa C.A."/>
            <person name="Scheuner C."/>
            <person name="Sibirny A.A."/>
            <person name="Slot J.C."/>
            <person name="Stielow J.B."/>
            <person name="Sun H."/>
            <person name="Kurtzman C.P."/>
            <person name="Blackwell M."/>
            <person name="Grigoriev I.V."/>
            <person name="Jeffries T.W."/>
        </authorList>
    </citation>
    <scope>NUCLEOTIDE SEQUENCE [LARGE SCALE GENOMIC DNA]</scope>
    <source>
        <strain evidence="3">NRRL Y-1626</strain>
    </source>
</reference>
<gene>
    <name evidence="2" type="ORF">HANVADRAFT_95241</name>
</gene>
<name>A0A1B7TB08_9ASCO</name>
<dbReference type="Proteomes" id="UP000092321">
    <property type="component" value="Unassembled WGS sequence"/>
</dbReference>
<organism evidence="2 3">
    <name type="scientific">Hanseniaspora valbyensis NRRL Y-1626</name>
    <dbReference type="NCBI Taxonomy" id="766949"/>
    <lineage>
        <taxon>Eukaryota</taxon>
        <taxon>Fungi</taxon>
        <taxon>Dikarya</taxon>
        <taxon>Ascomycota</taxon>
        <taxon>Saccharomycotina</taxon>
        <taxon>Saccharomycetes</taxon>
        <taxon>Saccharomycodales</taxon>
        <taxon>Saccharomycodaceae</taxon>
        <taxon>Hanseniaspora</taxon>
    </lineage>
</organism>
<keyword evidence="3" id="KW-1185">Reference proteome</keyword>
<keyword evidence="1" id="KW-0472">Membrane</keyword>
<keyword evidence="1" id="KW-0812">Transmembrane</keyword>
<protein>
    <submittedName>
        <fullName evidence="2">Uncharacterized protein</fullName>
    </submittedName>
</protein>
<keyword evidence="1" id="KW-1133">Transmembrane helix</keyword>
<evidence type="ECO:0000256" key="1">
    <source>
        <dbReference type="SAM" id="Phobius"/>
    </source>
</evidence>
<dbReference type="EMBL" id="LXPE01000033">
    <property type="protein sequence ID" value="OBA25929.1"/>
    <property type="molecule type" value="Genomic_DNA"/>
</dbReference>
<sequence length="56" mass="7063">MKRFCKFLFYSIYVILVNNFFYFQVTTRFRWCFNINDIIFKNLNMKYVSKGNHNQF</sequence>
<accession>A0A1B7TB08</accession>
<dbReference type="AlphaFoldDB" id="A0A1B7TB08"/>
<evidence type="ECO:0000313" key="2">
    <source>
        <dbReference type="EMBL" id="OBA25929.1"/>
    </source>
</evidence>
<proteinExistence type="predicted"/>
<evidence type="ECO:0000313" key="3">
    <source>
        <dbReference type="Proteomes" id="UP000092321"/>
    </source>
</evidence>